<sequence length="337" mass="36882">MPKRPPATTATCSPKKGKTAVVNPLRDEDKLKFAMKSAAEHFWQRKEPFTCVQWGQQVYAELGYHDFAVNDAGSRIKLNGKLREEAFDSAGSEAAKWLRRNRVKRDADKIGALPALPGPVPQSAEVPVPTQQALQAQAQAQLEAVDVSALYESGALLIPKLLTQQQARECLGALSNEEALEKRETHLRRSTGNGAAGSYFTIRQGQEPPALQAIIEALRDWPALEPSPTPAQRDSLLLRYGCGGINFAHQDQGDFAWQAVLLLNPPSEFEGGALYVTDVNESPLSRREVPFECEGDVIVFAANSTAPLKKKGRNMYHGMTEVTRGQRFAIGMFQGAG</sequence>
<comment type="similarity">
    <text evidence="1">Belongs to the iron/ascorbate-dependent oxidoreductase family.</text>
</comment>
<keyword evidence="1" id="KW-0560">Oxidoreductase</keyword>
<evidence type="ECO:0000313" key="4">
    <source>
        <dbReference type="Proteomes" id="UP000013827"/>
    </source>
</evidence>
<dbReference type="GO" id="GO:0046872">
    <property type="term" value="F:metal ion binding"/>
    <property type="evidence" value="ECO:0007669"/>
    <property type="project" value="UniProtKB-KW"/>
</dbReference>
<dbReference type="PaxDb" id="2903-EOD41533"/>
<dbReference type="PROSITE" id="PS51471">
    <property type="entry name" value="FE2OG_OXY"/>
    <property type="match status" value="1"/>
</dbReference>
<evidence type="ECO:0000256" key="1">
    <source>
        <dbReference type="RuleBase" id="RU003682"/>
    </source>
</evidence>
<reference evidence="4" key="1">
    <citation type="journal article" date="2013" name="Nature">
        <title>Pan genome of the phytoplankton Emiliania underpins its global distribution.</title>
        <authorList>
            <person name="Read B.A."/>
            <person name="Kegel J."/>
            <person name="Klute M.J."/>
            <person name="Kuo A."/>
            <person name="Lefebvre S.C."/>
            <person name="Maumus F."/>
            <person name="Mayer C."/>
            <person name="Miller J."/>
            <person name="Monier A."/>
            <person name="Salamov A."/>
            <person name="Young J."/>
            <person name="Aguilar M."/>
            <person name="Claverie J.M."/>
            <person name="Frickenhaus S."/>
            <person name="Gonzalez K."/>
            <person name="Herman E.K."/>
            <person name="Lin Y.C."/>
            <person name="Napier J."/>
            <person name="Ogata H."/>
            <person name="Sarno A.F."/>
            <person name="Shmutz J."/>
            <person name="Schroeder D."/>
            <person name="de Vargas C."/>
            <person name="Verret F."/>
            <person name="von Dassow P."/>
            <person name="Valentin K."/>
            <person name="Van de Peer Y."/>
            <person name="Wheeler G."/>
            <person name="Dacks J.B."/>
            <person name="Delwiche C.F."/>
            <person name="Dyhrman S.T."/>
            <person name="Glockner G."/>
            <person name="John U."/>
            <person name="Richards T."/>
            <person name="Worden A.Z."/>
            <person name="Zhang X."/>
            <person name="Grigoriev I.V."/>
            <person name="Allen A.E."/>
            <person name="Bidle K."/>
            <person name="Borodovsky M."/>
            <person name="Bowler C."/>
            <person name="Brownlee C."/>
            <person name="Cock J.M."/>
            <person name="Elias M."/>
            <person name="Gladyshev V.N."/>
            <person name="Groth M."/>
            <person name="Guda C."/>
            <person name="Hadaegh A."/>
            <person name="Iglesias-Rodriguez M.D."/>
            <person name="Jenkins J."/>
            <person name="Jones B.M."/>
            <person name="Lawson T."/>
            <person name="Leese F."/>
            <person name="Lindquist E."/>
            <person name="Lobanov A."/>
            <person name="Lomsadze A."/>
            <person name="Malik S.B."/>
            <person name="Marsh M.E."/>
            <person name="Mackinder L."/>
            <person name="Mock T."/>
            <person name="Mueller-Roeber B."/>
            <person name="Pagarete A."/>
            <person name="Parker M."/>
            <person name="Probert I."/>
            <person name="Quesneville H."/>
            <person name="Raines C."/>
            <person name="Rensing S.A."/>
            <person name="Riano-Pachon D.M."/>
            <person name="Richier S."/>
            <person name="Rokitta S."/>
            <person name="Shiraiwa Y."/>
            <person name="Soanes D.M."/>
            <person name="van der Giezen M."/>
            <person name="Wahlund T.M."/>
            <person name="Williams B."/>
            <person name="Wilson W."/>
            <person name="Wolfe G."/>
            <person name="Wurch L.L."/>
        </authorList>
    </citation>
    <scope>NUCLEOTIDE SEQUENCE</scope>
</reference>
<dbReference type="GeneID" id="17286803"/>
<dbReference type="RefSeq" id="XP_005793962.1">
    <property type="nucleotide sequence ID" value="XM_005793905.1"/>
</dbReference>
<accession>A0A0D3L0J8</accession>
<dbReference type="GO" id="GO:0016491">
    <property type="term" value="F:oxidoreductase activity"/>
    <property type="evidence" value="ECO:0007669"/>
    <property type="project" value="UniProtKB-KW"/>
</dbReference>
<dbReference type="EnsemblProtists" id="EOD41533">
    <property type="protein sequence ID" value="EOD41533"/>
    <property type="gene ID" value="EMIHUDRAFT_193872"/>
</dbReference>
<reference evidence="3" key="2">
    <citation type="submission" date="2024-10" db="UniProtKB">
        <authorList>
            <consortium name="EnsemblProtists"/>
        </authorList>
    </citation>
    <scope>IDENTIFICATION</scope>
</reference>
<evidence type="ECO:0000313" key="3">
    <source>
        <dbReference type="EnsemblProtists" id="EOD41533"/>
    </source>
</evidence>
<dbReference type="Proteomes" id="UP000013827">
    <property type="component" value="Unassembled WGS sequence"/>
</dbReference>
<dbReference type="Pfam" id="PF09859">
    <property type="entry name" value="Oxygenase-NA"/>
    <property type="match status" value="1"/>
</dbReference>
<evidence type="ECO:0000259" key="2">
    <source>
        <dbReference type="PROSITE" id="PS51471"/>
    </source>
</evidence>
<keyword evidence="4" id="KW-1185">Reference proteome</keyword>
<dbReference type="KEGG" id="ehx:EMIHUDRAFT_193872"/>
<protein>
    <recommendedName>
        <fullName evidence="2">Fe2OG dioxygenase domain-containing protein</fullName>
    </recommendedName>
</protein>
<dbReference type="AlphaFoldDB" id="A0A0D3L0J8"/>
<keyword evidence="1" id="KW-0408">Iron</keyword>
<name>A0A0D3L0J8_EMIH1</name>
<organism evidence="3 4">
    <name type="scientific">Emiliania huxleyi (strain CCMP1516)</name>
    <dbReference type="NCBI Taxonomy" id="280463"/>
    <lineage>
        <taxon>Eukaryota</taxon>
        <taxon>Haptista</taxon>
        <taxon>Haptophyta</taxon>
        <taxon>Prymnesiophyceae</taxon>
        <taxon>Isochrysidales</taxon>
        <taxon>Noelaerhabdaceae</taxon>
        <taxon>Emiliania</taxon>
    </lineage>
</organism>
<dbReference type="InterPro" id="IPR005123">
    <property type="entry name" value="Oxoglu/Fe-dep_dioxygenase_dom"/>
</dbReference>
<feature type="domain" description="Fe2OG dioxygenase" evidence="2">
    <location>
        <begin position="227"/>
        <end position="336"/>
    </location>
</feature>
<keyword evidence="1" id="KW-0479">Metal-binding</keyword>
<proteinExistence type="inferred from homology"/>
<dbReference type="HOGENOM" id="CLU_075953_0_0_1"/>
<dbReference type="InterPro" id="IPR018655">
    <property type="entry name" value="DUF2086"/>
</dbReference>
<dbReference type="Gene3D" id="2.60.120.620">
    <property type="entry name" value="q2cbj1_9rhob like domain"/>
    <property type="match status" value="1"/>
</dbReference>